<organism evidence="2">
    <name type="scientific">hydrothermal vent metagenome</name>
    <dbReference type="NCBI Taxonomy" id="652676"/>
    <lineage>
        <taxon>unclassified sequences</taxon>
        <taxon>metagenomes</taxon>
        <taxon>ecological metagenomes</taxon>
    </lineage>
</organism>
<dbReference type="EMBL" id="UOFR01000041">
    <property type="protein sequence ID" value="VAW96932.1"/>
    <property type="molecule type" value="Genomic_DNA"/>
</dbReference>
<gene>
    <name evidence="2" type="ORF">MNBD_GAMMA21-2936</name>
</gene>
<protein>
    <recommendedName>
        <fullName evidence="1">ChrR-like cupin domain-containing protein</fullName>
    </recommendedName>
</protein>
<feature type="domain" description="ChrR-like cupin" evidence="1">
    <location>
        <begin position="133"/>
        <end position="230"/>
    </location>
</feature>
<dbReference type="Gene3D" id="2.60.120.10">
    <property type="entry name" value="Jelly Rolls"/>
    <property type="match status" value="2"/>
</dbReference>
<dbReference type="CDD" id="cd20303">
    <property type="entry name" value="cupin_ChrR_1"/>
    <property type="match status" value="2"/>
</dbReference>
<accession>A0A3B1AAQ0</accession>
<dbReference type="SUPFAM" id="SSF51182">
    <property type="entry name" value="RmlC-like cupins"/>
    <property type="match status" value="2"/>
</dbReference>
<dbReference type="InterPro" id="IPR011051">
    <property type="entry name" value="RmlC_Cupin_sf"/>
</dbReference>
<evidence type="ECO:0000259" key="1">
    <source>
        <dbReference type="Pfam" id="PF12973"/>
    </source>
</evidence>
<name>A0A3B1AAQ0_9ZZZZ</name>
<evidence type="ECO:0000313" key="2">
    <source>
        <dbReference type="EMBL" id="VAW96932.1"/>
    </source>
</evidence>
<sequence>MHYFLQEKQALKMNDLAFNLDFSKNLAINSTDLEWTVSPSEGVSRKQFEREAAESGRTTALVKFEAGARFDSHVHTAGEEIMVLEGVFSDENGDYPAGTYLRHPPGSHHSPYSKDGCIIFVKLDHFLVDDKHTIVVREDERKWAPGLGNLKVVSLHNYLGEHTALVLWPEGEHFQPHTHYGGEEILVLDGVFSDEFGDYPKGSWIRNAHMSQHNPFSNEGALILVKVGHLPVED</sequence>
<reference evidence="2" key="1">
    <citation type="submission" date="2018-06" db="EMBL/GenBank/DDBJ databases">
        <authorList>
            <person name="Zhirakovskaya E."/>
        </authorList>
    </citation>
    <scope>NUCLEOTIDE SEQUENCE</scope>
</reference>
<dbReference type="Pfam" id="PF12973">
    <property type="entry name" value="Cupin_7"/>
    <property type="match status" value="2"/>
</dbReference>
<proteinExistence type="predicted"/>
<dbReference type="AlphaFoldDB" id="A0A3B1AAQ0"/>
<feature type="domain" description="ChrR-like cupin" evidence="1">
    <location>
        <begin position="25"/>
        <end position="126"/>
    </location>
</feature>
<dbReference type="InterPro" id="IPR014710">
    <property type="entry name" value="RmlC-like_jellyroll"/>
</dbReference>
<dbReference type="InterPro" id="IPR025979">
    <property type="entry name" value="ChrR-like_cupin_dom"/>
</dbReference>